<keyword evidence="1" id="KW-1133">Transmembrane helix</keyword>
<organism evidence="3 4">
    <name type="scientific">Candidatus Dojkabacteria bacterium</name>
    <dbReference type="NCBI Taxonomy" id="2099670"/>
    <lineage>
        <taxon>Bacteria</taxon>
        <taxon>Candidatus Dojkabacteria</taxon>
    </lineage>
</organism>
<gene>
    <name evidence="3" type="ORF">KC685_03355</name>
</gene>
<keyword evidence="1" id="KW-0812">Transmembrane</keyword>
<reference evidence="3" key="1">
    <citation type="submission" date="2020-04" db="EMBL/GenBank/DDBJ databases">
        <authorList>
            <person name="Zhang T."/>
        </authorList>
    </citation>
    <scope>NUCLEOTIDE SEQUENCE</scope>
    <source>
        <strain evidence="3">HKST-UBA17</strain>
    </source>
</reference>
<evidence type="ECO:0000313" key="3">
    <source>
        <dbReference type="EMBL" id="MCA9376929.1"/>
    </source>
</evidence>
<protein>
    <recommendedName>
        <fullName evidence="5">DUF805 domain-containing protein</fullName>
    </recommendedName>
</protein>
<dbReference type="AlphaFoldDB" id="A0A955I315"/>
<reference evidence="3" key="2">
    <citation type="journal article" date="2021" name="Microbiome">
        <title>Successional dynamics and alternative stable states in a saline activated sludge microbial community over 9 years.</title>
        <authorList>
            <person name="Wang Y."/>
            <person name="Ye J."/>
            <person name="Ju F."/>
            <person name="Liu L."/>
            <person name="Boyd J.A."/>
            <person name="Deng Y."/>
            <person name="Parks D.H."/>
            <person name="Jiang X."/>
            <person name="Yin X."/>
            <person name="Woodcroft B.J."/>
            <person name="Tyson G.W."/>
            <person name="Hugenholtz P."/>
            <person name="Polz M.F."/>
            <person name="Zhang T."/>
        </authorList>
    </citation>
    <scope>NUCLEOTIDE SEQUENCE</scope>
    <source>
        <strain evidence="3">HKST-UBA17</strain>
    </source>
</reference>
<keyword evidence="1" id="KW-0472">Membrane</keyword>
<feature type="transmembrane region" description="Helical" evidence="1">
    <location>
        <begin position="106"/>
        <end position="122"/>
    </location>
</feature>
<dbReference type="EMBL" id="JAGQLN010000011">
    <property type="protein sequence ID" value="MCA9376929.1"/>
    <property type="molecule type" value="Genomic_DNA"/>
</dbReference>
<feature type="transmembrane region" description="Helical" evidence="1">
    <location>
        <begin position="158"/>
        <end position="178"/>
    </location>
</feature>
<evidence type="ECO:0000313" key="4">
    <source>
        <dbReference type="Proteomes" id="UP000741282"/>
    </source>
</evidence>
<feature type="transmembrane region" description="Helical" evidence="1">
    <location>
        <begin position="128"/>
        <end position="146"/>
    </location>
</feature>
<feature type="signal peptide" evidence="2">
    <location>
        <begin position="1"/>
        <end position="30"/>
    </location>
</feature>
<evidence type="ECO:0000256" key="1">
    <source>
        <dbReference type="SAM" id="Phobius"/>
    </source>
</evidence>
<evidence type="ECO:0000256" key="2">
    <source>
        <dbReference type="SAM" id="SignalP"/>
    </source>
</evidence>
<dbReference type="Pfam" id="PF18936">
    <property type="entry name" value="DUF5684"/>
    <property type="match status" value="1"/>
</dbReference>
<sequence length="192" mass="21547">MVRKLLTLTAVLALTLMPLNLAFGTGSVYAQDDGYDSTLDDWNWESDTWDDVDYTYTYEDELDPEVAAAVFIGYMGFIACISLVSFIYMGLVFSTIAKKLNEENRWMAWVPVVSTFYMVKLAGMNPWLGLLLCLPGVNLVVAIIVLMKIAERRGFESWLGLLMLVPVVNFFLPAYLAWAEPKGKSAMTESKP</sequence>
<dbReference type="Proteomes" id="UP000741282">
    <property type="component" value="Unassembled WGS sequence"/>
</dbReference>
<comment type="caution">
    <text evidence="3">The sequence shown here is derived from an EMBL/GenBank/DDBJ whole genome shotgun (WGS) entry which is preliminary data.</text>
</comment>
<dbReference type="InterPro" id="IPR043739">
    <property type="entry name" value="DUF5684"/>
</dbReference>
<feature type="non-terminal residue" evidence="3">
    <location>
        <position position="192"/>
    </location>
</feature>
<keyword evidence="2" id="KW-0732">Signal</keyword>
<accession>A0A955I315</accession>
<evidence type="ECO:0008006" key="5">
    <source>
        <dbReference type="Google" id="ProtNLM"/>
    </source>
</evidence>
<feature type="chain" id="PRO_5036703788" description="DUF805 domain-containing protein" evidence="2">
    <location>
        <begin position="31"/>
        <end position="192"/>
    </location>
</feature>
<proteinExistence type="predicted"/>
<feature type="transmembrane region" description="Helical" evidence="1">
    <location>
        <begin position="66"/>
        <end position="94"/>
    </location>
</feature>
<name>A0A955I315_9BACT</name>